<dbReference type="InterPro" id="IPR015793">
    <property type="entry name" value="Pyrv_Knase_brl"/>
</dbReference>
<comment type="pathway">
    <text evidence="1 12">Carbohydrate degradation; glycolysis; pyruvate from D-glyceraldehyde 3-phosphate: step 5/5.</text>
</comment>
<dbReference type="RefSeq" id="WP_206074931.1">
    <property type="nucleotide sequence ID" value="NZ_BJXL01000200.1"/>
</dbReference>
<dbReference type="InterPro" id="IPR011037">
    <property type="entry name" value="Pyrv_Knase-like_insert_dom_sf"/>
</dbReference>
<keyword evidence="8" id="KW-0067">ATP-binding</keyword>
<evidence type="ECO:0000256" key="7">
    <source>
        <dbReference type="ARBA" id="ARBA00022777"/>
    </source>
</evidence>
<keyword evidence="11 14" id="KW-0670">Pyruvate</keyword>
<evidence type="ECO:0000313" key="14">
    <source>
        <dbReference type="EMBL" id="GEM85241.1"/>
    </source>
</evidence>
<dbReference type="GO" id="GO:0016301">
    <property type="term" value="F:kinase activity"/>
    <property type="evidence" value="ECO:0007669"/>
    <property type="project" value="UniProtKB-KW"/>
</dbReference>
<dbReference type="PRINTS" id="PR01050">
    <property type="entry name" value="PYRUVTKNASE"/>
</dbReference>
<evidence type="ECO:0000313" key="15">
    <source>
        <dbReference type="Proteomes" id="UP000321197"/>
    </source>
</evidence>
<keyword evidence="10 12" id="KW-0324">Glycolysis</keyword>
<evidence type="ECO:0000256" key="5">
    <source>
        <dbReference type="ARBA" id="ARBA00022723"/>
    </source>
</evidence>
<dbReference type="InterPro" id="IPR001697">
    <property type="entry name" value="Pyr_Knase"/>
</dbReference>
<dbReference type="GO" id="GO:0000287">
    <property type="term" value="F:magnesium ion binding"/>
    <property type="evidence" value="ECO:0007669"/>
    <property type="project" value="InterPro"/>
</dbReference>
<dbReference type="Pfam" id="PF00224">
    <property type="entry name" value="PK"/>
    <property type="match status" value="1"/>
</dbReference>
<dbReference type="UniPathway" id="UPA00109">
    <property type="reaction ID" value="UER00188"/>
</dbReference>
<keyword evidence="9 12" id="KW-0460">Magnesium</keyword>
<accession>A0A511R6K3</accession>
<dbReference type="Proteomes" id="UP000321197">
    <property type="component" value="Unassembled WGS sequence"/>
</dbReference>
<evidence type="ECO:0000256" key="8">
    <source>
        <dbReference type="ARBA" id="ARBA00022840"/>
    </source>
</evidence>
<evidence type="ECO:0000256" key="6">
    <source>
        <dbReference type="ARBA" id="ARBA00022741"/>
    </source>
</evidence>
<reference evidence="14 15" key="1">
    <citation type="submission" date="2019-07" db="EMBL/GenBank/DDBJ databases">
        <title>Whole genome shotgun sequence of Meiothermus hypogaeus NBRC 106114.</title>
        <authorList>
            <person name="Hosoyama A."/>
            <person name="Uohara A."/>
            <person name="Ohji S."/>
            <person name="Ichikawa N."/>
        </authorList>
    </citation>
    <scope>NUCLEOTIDE SEQUENCE [LARGE SCALE GENOMIC DNA]</scope>
    <source>
        <strain evidence="14 15">NBRC 106114</strain>
    </source>
</reference>
<evidence type="ECO:0000256" key="11">
    <source>
        <dbReference type="ARBA" id="ARBA00023317"/>
    </source>
</evidence>
<feature type="domain" description="Pyruvate kinase barrel" evidence="13">
    <location>
        <begin position="144"/>
        <end position="414"/>
    </location>
</feature>
<proteinExistence type="inferred from homology"/>
<dbReference type="InterPro" id="IPR015806">
    <property type="entry name" value="Pyrv_Knase_insert_dom_sf"/>
</dbReference>
<keyword evidence="6" id="KW-0547">Nucleotide-binding</keyword>
<name>A0A511R6K3_9DEIN</name>
<dbReference type="Gene3D" id="2.40.33.10">
    <property type="entry name" value="PK beta-barrel domain-like"/>
    <property type="match status" value="1"/>
</dbReference>
<dbReference type="SUPFAM" id="SSF50800">
    <property type="entry name" value="PK beta-barrel domain-like"/>
    <property type="match status" value="1"/>
</dbReference>
<evidence type="ECO:0000256" key="9">
    <source>
        <dbReference type="ARBA" id="ARBA00022842"/>
    </source>
</evidence>
<dbReference type="InterPro" id="IPR040442">
    <property type="entry name" value="Pyrv_kinase-like_dom_sf"/>
</dbReference>
<evidence type="ECO:0000256" key="1">
    <source>
        <dbReference type="ARBA" id="ARBA00004997"/>
    </source>
</evidence>
<evidence type="ECO:0000256" key="12">
    <source>
        <dbReference type="RuleBase" id="RU000504"/>
    </source>
</evidence>
<dbReference type="GO" id="GO:0030955">
    <property type="term" value="F:potassium ion binding"/>
    <property type="evidence" value="ECO:0007669"/>
    <property type="project" value="InterPro"/>
</dbReference>
<organism evidence="14 15">
    <name type="scientific">Meiothermus hypogaeus NBRC 106114</name>
    <dbReference type="NCBI Taxonomy" id="1227553"/>
    <lineage>
        <taxon>Bacteria</taxon>
        <taxon>Thermotogati</taxon>
        <taxon>Deinococcota</taxon>
        <taxon>Deinococci</taxon>
        <taxon>Thermales</taxon>
        <taxon>Thermaceae</taxon>
        <taxon>Meiothermus</taxon>
    </lineage>
</organism>
<keyword evidence="4 12" id="KW-0808">Transferase</keyword>
<evidence type="ECO:0000256" key="3">
    <source>
        <dbReference type="ARBA" id="ARBA00012142"/>
    </source>
</evidence>
<keyword evidence="5" id="KW-0479">Metal-binding</keyword>
<comment type="caution">
    <text evidence="14">The sequence shown here is derived from an EMBL/GenBank/DDBJ whole genome shotgun (WGS) entry which is preliminary data.</text>
</comment>
<dbReference type="PANTHER" id="PTHR11817">
    <property type="entry name" value="PYRUVATE KINASE"/>
    <property type="match status" value="1"/>
</dbReference>
<dbReference type="SUPFAM" id="SSF51621">
    <property type="entry name" value="Phosphoenolpyruvate/pyruvate domain"/>
    <property type="match status" value="1"/>
</dbReference>
<dbReference type="GO" id="GO:0005524">
    <property type="term" value="F:ATP binding"/>
    <property type="evidence" value="ECO:0007669"/>
    <property type="project" value="UniProtKB-KW"/>
</dbReference>
<dbReference type="EC" id="2.7.1.40" evidence="3 12"/>
<comment type="similarity">
    <text evidence="2 12">Belongs to the pyruvate kinase family.</text>
</comment>
<dbReference type="AlphaFoldDB" id="A0A511R6K3"/>
<protein>
    <recommendedName>
        <fullName evidence="3 12">Pyruvate kinase</fullName>
        <ecNumber evidence="3 12">2.7.1.40</ecNumber>
    </recommendedName>
</protein>
<dbReference type="GO" id="GO:0004743">
    <property type="term" value="F:pyruvate kinase activity"/>
    <property type="evidence" value="ECO:0007669"/>
    <property type="project" value="UniProtKB-EC"/>
</dbReference>
<dbReference type="Gene3D" id="3.20.20.60">
    <property type="entry name" value="Phosphoenolpyruvate-binding domains"/>
    <property type="match status" value="1"/>
</dbReference>
<gene>
    <name evidence="14" type="ORF">MHY01S_34070</name>
</gene>
<keyword evidence="7 12" id="KW-0418">Kinase</keyword>
<dbReference type="InterPro" id="IPR015813">
    <property type="entry name" value="Pyrv/PenolPyrv_kinase-like_dom"/>
</dbReference>
<evidence type="ECO:0000256" key="10">
    <source>
        <dbReference type="ARBA" id="ARBA00023152"/>
    </source>
</evidence>
<evidence type="ECO:0000256" key="4">
    <source>
        <dbReference type="ARBA" id="ARBA00022679"/>
    </source>
</evidence>
<sequence>MQASEERAALEPLYRQISTLRAQVEQEGAAQYQRWLPYLKRPPFARSARNLADYLALRKHDLRLLQRELARLGLSSLGRAESRVREKLEALLATLSRMLGHGKMPYPRPEDFFAREALLEAATVELFGPGRGPRILVTLPEEVATDAALASGLVAAGIDAVRINCGHGNPDVWTRMIAQVRRASEGRFIPILMDLSGPRLRTLGVRAERRLFVGDLLALTAQANLGDRYPFCARIGLPEVLAGLQVGHRVFMDEGKLEARVEQVEPQAVLLRVVSTPPKGFKMQPEKGLNLPDTPLDIEPLSPKDLEDLEFALRNADLLGYSFVQRPEDVEHLLSELEARQPYRLRGLVLKVETALAVSNLPELVVRAAGRWPTAIMIARGDLAVELGYERLAEMQEEILWLAEAASVPVIWAT</sequence>
<comment type="catalytic activity">
    <reaction evidence="12">
        <text>pyruvate + ATP = phosphoenolpyruvate + ADP + H(+)</text>
        <dbReference type="Rhea" id="RHEA:18157"/>
        <dbReference type="ChEBI" id="CHEBI:15361"/>
        <dbReference type="ChEBI" id="CHEBI:15378"/>
        <dbReference type="ChEBI" id="CHEBI:30616"/>
        <dbReference type="ChEBI" id="CHEBI:58702"/>
        <dbReference type="ChEBI" id="CHEBI:456216"/>
        <dbReference type="EC" id="2.7.1.40"/>
    </reaction>
</comment>
<evidence type="ECO:0000256" key="2">
    <source>
        <dbReference type="ARBA" id="ARBA00008663"/>
    </source>
</evidence>
<evidence type="ECO:0000259" key="13">
    <source>
        <dbReference type="Pfam" id="PF00224"/>
    </source>
</evidence>
<dbReference type="EMBL" id="BJXL01000200">
    <property type="protein sequence ID" value="GEM85241.1"/>
    <property type="molecule type" value="Genomic_DNA"/>
</dbReference>